<dbReference type="RefSeq" id="WP_344121147.1">
    <property type="nucleotide sequence ID" value="NZ_BAAABW010000026.1"/>
</dbReference>
<evidence type="ECO:0000313" key="2">
    <source>
        <dbReference type="Proteomes" id="UP001500063"/>
    </source>
</evidence>
<proteinExistence type="predicted"/>
<dbReference type="Proteomes" id="UP001500063">
    <property type="component" value="Unassembled WGS sequence"/>
</dbReference>
<evidence type="ECO:0000313" key="1">
    <source>
        <dbReference type="EMBL" id="GAA0366375.1"/>
    </source>
</evidence>
<keyword evidence="2" id="KW-1185">Reference proteome</keyword>
<gene>
    <name evidence="1" type="ORF">GCM10010319_50350</name>
</gene>
<organism evidence="1 2">
    <name type="scientific">Streptomyces blastmyceticus</name>
    <dbReference type="NCBI Taxonomy" id="68180"/>
    <lineage>
        <taxon>Bacteria</taxon>
        <taxon>Bacillati</taxon>
        <taxon>Actinomycetota</taxon>
        <taxon>Actinomycetes</taxon>
        <taxon>Kitasatosporales</taxon>
        <taxon>Streptomycetaceae</taxon>
        <taxon>Streptomyces</taxon>
    </lineage>
</organism>
<sequence>MSQGTSGPAGTEAGWLAALDGFVPVPEAHARPELDAATARHLLRCPPPVWERLTAGGLTGRPAPDGERYDSRDLFNLAVHSGSRASVPELALSLALRFARQDPRHWSRTREWDLRTTLTCLRHQGEGHWRAWPPAPYDTPATDAGPRHWSGPEAVHTLRHSVRTRGVHARLESPRLRAETADELARPLRYVRMPAAVRADAAWMADRGLVDCVSGTLALARRLTAAGYEVRGRTGWLVGPEVADHTWLDVRDDDGQWKSVDVAHHHLARTLFGPDAVAPEAFAGSRPDRLVPSAAPLGEQLFAHRCRTAPADLDCRISAVSR</sequence>
<accession>A0ABN0XKB4</accession>
<comment type="caution">
    <text evidence="1">The sequence shown here is derived from an EMBL/GenBank/DDBJ whole genome shotgun (WGS) entry which is preliminary data.</text>
</comment>
<dbReference type="EMBL" id="BAAABW010000026">
    <property type="protein sequence ID" value="GAA0366375.1"/>
    <property type="molecule type" value="Genomic_DNA"/>
</dbReference>
<name>A0ABN0XKB4_9ACTN</name>
<reference evidence="1 2" key="1">
    <citation type="journal article" date="2019" name="Int. J. Syst. Evol. Microbiol.">
        <title>The Global Catalogue of Microorganisms (GCM) 10K type strain sequencing project: providing services to taxonomists for standard genome sequencing and annotation.</title>
        <authorList>
            <consortium name="The Broad Institute Genomics Platform"/>
            <consortium name="The Broad Institute Genome Sequencing Center for Infectious Disease"/>
            <person name="Wu L."/>
            <person name="Ma J."/>
        </authorList>
    </citation>
    <scope>NUCLEOTIDE SEQUENCE [LARGE SCALE GENOMIC DNA]</scope>
    <source>
        <strain evidence="1 2">JCM 4565</strain>
    </source>
</reference>
<protein>
    <recommendedName>
        <fullName evidence="3">Transglutaminase-like domain-containing protein</fullName>
    </recommendedName>
</protein>
<evidence type="ECO:0008006" key="3">
    <source>
        <dbReference type="Google" id="ProtNLM"/>
    </source>
</evidence>